<dbReference type="SUPFAM" id="SSF48452">
    <property type="entry name" value="TPR-like"/>
    <property type="match status" value="3"/>
</dbReference>
<evidence type="ECO:0000313" key="4">
    <source>
        <dbReference type="Proteomes" id="UP000266385"/>
    </source>
</evidence>
<proteinExistence type="predicted"/>
<dbReference type="InterPro" id="IPR011990">
    <property type="entry name" value="TPR-like_helical_dom_sf"/>
</dbReference>
<dbReference type="PROSITE" id="PS50005">
    <property type="entry name" value="TPR"/>
    <property type="match status" value="1"/>
</dbReference>
<dbReference type="PANTHER" id="PTHR12558">
    <property type="entry name" value="CELL DIVISION CYCLE 16,23,27"/>
    <property type="match status" value="1"/>
</dbReference>
<accession>A0A399RTZ7</accession>
<feature type="repeat" description="TPR" evidence="1">
    <location>
        <begin position="491"/>
        <end position="524"/>
    </location>
</feature>
<dbReference type="SMART" id="SM00028">
    <property type="entry name" value="TPR"/>
    <property type="match status" value="5"/>
</dbReference>
<name>A0A399RTZ7_9PROT</name>
<feature type="chain" id="PRO_5017447951" description="Tetratricopeptide repeat protein" evidence="2">
    <location>
        <begin position="24"/>
        <end position="582"/>
    </location>
</feature>
<keyword evidence="1" id="KW-0802">TPR repeat</keyword>
<comment type="caution">
    <text evidence="3">The sequence shown here is derived from an EMBL/GenBank/DDBJ whole genome shotgun (WGS) entry which is preliminary data.</text>
</comment>
<feature type="signal peptide" evidence="2">
    <location>
        <begin position="1"/>
        <end position="23"/>
    </location>
</feature>
<evidence type="ECO:0000256" key="2">
    <source>
        <dbReference type="SAM" id="SignalP"/>
    </source>
</evidence>
<dbReference type="PANTHER" id="PTHR12558:SF13">
    <property type="entry name" value="CELL DIVISION CYCLE PROTEIN 27 HOMOLOG"/>
    <property type="match status" value="1"/>
</dbReference>
<dbReference type="InterPro" id="IPR019734">
    <property type="entry name" value="TPR_rpt"/>
</dbReference>
<gene>
    <name evidence="3" type="ORF">D1223_03620</name>
</gene>
<evidence type="ECO:0000313" key="3">
    <source>
        <dbReference type="EMBL" id="RIJ32945.1"/>
    </source>
</evidence>
<dbReference type="EMBL" id="QWFX01000005">
    <property type="protein sequence ID" value="RIJ32945.1"/>
    <property type="molecule type" value="Genomic_DNA"/>
</dbReference>
<dbReference type="Pfam" id="PF13432">
    <property type="entry name" value="TPR_16"/>
    <property type="match status" value="2"/>
</dbReference>
<dbReference type="Gene3D" id="1.25.40.10">
    <property type="entry name" value="Tetratricopeptide repeat domain"/>
    <property type="match status" value="3"/>
</dbReference>
<dbReference type="RefSeq" id="WP_119375025.1">
    <property type="nucleotide sequence ID" value="NZ_QWFX01000005.1"/>
</dbReference>
<dbReference type="Proteomes" id="UP000266385">
    <property type="component" value="Unassembled WGS sequence"/>
</dbReference>
<dbReference type="OrthoDB" id="9766710at2"/>
<dbReference type="AlphaFoldDB" id="A0A399RTZ7"/>
<reference evidence="3 4" key="1">
    <citation type="submission" date="2018-08" db="EMBL/GenBank/DDBJ databases">
        <title>Henriciella mobilis sp. nov., isolated from seawater.</title>
        <authorList>
            <person name="Cheng H."/>
            <person name="Wu Y.-H."/>
            <person name="Xu X.-W."/>
            <person name="Guo L.-L."/>
        </authorList>
    </citation>
    <scope>NUCLEOTIDE SEQUENCE [LARGE SCALE GENOMIC DNA]</scope>
    <source>
        <strain evidence="3 4">JN25</strain>
    </source>
</reference>
<organism evidence="3 4">
    <name type="scientific">Henriciella mobilis</name>
    <dbReference type="NCBI Taxonomy" id="2305467"/>
    <lineage>
        <taxon>Bacteria</taxon>
        <taxon>Pseudomonadati</taxon>
        <taxon>Pseudomonadota</taxon>
        <taxon>Alphaproteobacteria</taxon>
        <taxon>Hyphomonadales</taxon>
        <taxon>Hyphomonadaceae</taxon>
        <taxon>Henriciella</taxon>
    </lineage>
</organism>
<keyword evidence="4" id="KW-1185">Reference proteome</keyword>
<evidence type="ECO:0000256" key="1">
    <source>
        <dbReference type="PROSITE-ProRule" id="PRU00339"/>
    </source>
</evidence>
<protein>
    <recommendedName>
        <fullName evidence="5">Tetratricopeptide repeat protein</fullName>
    </recommendedName>
</protein>
<keyword evidence="2" id="KW-0732">Signal</keyword>
<sequence>MTMLRLGSVASIALLCLAGCATVADSREETLAARLAAARAEAATAAAADNYSQFLIARYASLINDPVEAAEKYALVARDRPGDLSIIDRAVFSALLADEFGLARSISAKAGAGTLSSSDLARMTLAADALARKDYGSVPVQLVGDEPAVFNALIFTSLRAWALFGEGKPGEAQMALLDASSGDPYLDSLVLNLLALMEVASGDDESALDTFSRIDANGTLIAVAADSYARLLSANGESEKALGVLENFLTHAGPNPVVSNLAERIRAGETLSVQRLDARQGAALSVYVPAAALAAQSQTDLPGVYYAVALRLDPDLHAARSLWADALDTAGRSGESIQMLESIPVSSPYYTSARGQLAWALRRDEQNEKALDLVYRTLANNPDRDLKIQMGDLLRSLDRDGEAAQVFTEIIEQDTRENRSDWRLYYARGALRETLGLWPLAEADLEKALALNPNSAEVLNYLGYSWVDRGTNLEAGLDMIRRALTLRPDSGAITDSLGWAHYKLGDIETAIGYLERAVELSPGVAEINDHLGDAYWAAGRTTEARYQWQRAITLVENQDEIEDLRRKLLTGPKPYPAQAQRP</sequence>
<evidence type="ECO:0008006" key="5">
    <source>
        <dbReference type="Google" id="ProtNLM"/>
    </source>
</evidence>